<evidence type="ECO:0000313" key="3">
    <source>
        <dbReference type="EMBL" id="PZQ19287.1"/>
    </source>
</evidence>
<dbReference type="SUPFAM" id="SSF56281">
    <property type="entry name" value="Metallo-hydrolase/oxidoreductase"/>
    <property type="match status" value="1"/>
</dbReference>
<feature type="domain" description="Metallo-beta-lactamase" evidence="2">
    <location>
        <begin position="24"/>
        <end position="97"/>
    </location>
</feature>
<name>A0A2W5MHH2_ANCNO</name>
<feature type="region of interest" description="Disordered" evidence="1">
    <location>
        <begin position="478"/>
        <end position="499"/>
    </location>
</feature>
<proteinExistence type="predicted"/>
<accession>A0A2W5MHH2</accession>
<comment type="caution">
    <text evidence="3">The sequence shown here is derived from an EMBL/GenBank/DDBJ whole genome shotgun (WGS) entry which is preliminary data.</text>
</comment>
<dbReference type="AlphaFoldDB" id="A0A2W5MHH2"/>
<organism evidence="3 4">
    <name type="scientific">Ancylobacter novellus</name>
    <name type="common">Thiobacillus novellus</name>
    <dbReference type="NCBI Taxonomy" id="921"/>
    <lineage>
        <taxon>Bacteria</taxon>
        <taxon>Pseudomonadati</taxon>
        <taxon>Pseudomonadota</taxon>
        <taxon>Alphaproteobacteria</taxon>
        <taxon>Hyphomicrobiales</taxon>
        <taxon>Xanthobacteraceae</taxon>
        <taxon>Ancylobacter</taxon>
    </lineage>
</organism>
<gene>
    <name evidence="3" type="ORF">DI565_02615</name>
</gene>
<dbReference type="Pfam" id="PF00753">
    <property type="entry name" value="Lactamase_B"/>
    <property type="match status" value="1"/>
</dbReference>
<dbReference type="EMBL" id="QFPN01000001">
    <property type="protein sequence ID" value="PZQ19287.1"/>
    <property type="molecule type" value="Genomic_DNA"/>
</dbReference>
<sequence>MAEPDLGGESAGVFHLLDMGSTKYGDCILVRFGETKILIDGGHPGDWKDRQNVRSIPNQLSGLISGPKLHVDLLVVTHCHSDHIGCLPKLVADGSLTARWALVADEKLGFGRDQEDNLDVLDTADPMRRAMIVAALEEDHSDLPDDALEDFLTDAGELEQGYKTMLENLAKNGAKVVRWGRATRAEIEPLLTEFKAANLAILGPSADHLLLCAEQIQASARAASDALDAIERRDVPMTPAQIYRSMVRGSALADPIDRSGSGAAKNCQSIVLAFGPPGHRTLLAADMQFCRPETPGLKPFMKRLMHDVQSYGPYAFVKMTHHTSYNGIDELLLGRLGSPGLLVHSGGSNDARHPDEASLAMLGRLNDSVDVIFARTDRNGLVTVDPSLSGLDAIMISQGQLDDFSPNRANDQEEPIEEAWEQPAPPPAAPEAAAPSDTIELVFVKLPYRPGRVSLGGFEVVIGGDGFEPGVAVQRSARGSMRPPSASAGTKTFDNSGPALAGGRDVSNILFVTDPERLARNIGSREAAAAIELVEAGGARVLKTRSSTARIDTVRHLGSKPADGVVLIGGYDVLPSARVDILDPGLRTAIPAHRITGEADQFIVWSDDEYVDLAGEGMPDLPVSRIPDARRASVLLGALTAPTPPGATRFGVRNSERPFADAIFMTIPGGGEMLKSGPTTSGALSSDMFKNDRHYLMLHGDYADGSRLWGEDEGAIEAIRTANIPARMRGVVFTGACWGALTIDEPACMASIAVSPKAPEQSIAVSYLAAGVTAFIGCTGAHYSPGAEGGFFGGPMHAAFWRELNLGKAPAQALFDSKVRYLHDLPHGRTEPLEIAIERKIYKQFTCLGLGW</sequence>
<evidence type="ECO:0000256" key="1">
    <source>
        <dbReference type="SAM" id="MobiDB-lite"/>
    </source>
</evidence>
<reference evidence="3 4" key="1">
    <citation type="submission" date="2017-08" db="EMBL/GenBank/DDBJ databases">
        <title>Infants hospitalized years apart are colonized by the same room-sourced microbial strains.</title>
        <authorList>
            <person name="Brooks B."/>
            <person name="Olm M.R."/>
            <person name="Firek B.A."/>
            <person name="Baker R."/>
            <person name="Thomas B.C."/>
            <person name="Morowitz M.J."/>
            <person name="Banfield J.F."/>
        </authorList>
    </citation>
    <scope>NUCLEOTIDE SEQUENCE [LARGE SCALE GENOMIC DNA]</scope>
    <source>
        <strain evidence="3">S2_005_003_R2_43</strain>
    </source>
</reference>
<dbReference type="Proteomes" id="UP000249577">
    <property type="component" value="Unassembled WGS sequence"/>
</dbReference>
<protein>
    <recommendedName>
        <fullName evidence="2">Metallo-beta-lactamase domain-containing protein</fullName>
    </recommendedName>
</protein>
<evidence type="ECO:0000259" key="2">
    <source>
        <dbReference type="Pfam" id="PF00753"/>
    </source>
</evidence>
<dbReference type="Gene3D" id="3.60.15.10">
    <property type="entry name" value="Ribonuclease Z/Hydroxyacylglutathione hydrolase-like"/>
    <property type="match status" value="1"/>
</dbReference>
<feature type="region of interest" description="Disordered" evidence="1">
    <location>
        <begin position="401"/>
        <end position="434"/>
    </location>
</feature>
<dbReference type="InterPro" id="IPR001279">
    <property type="entry name" value="Metallo-B-lactamas"/>
</dbReference>
<evidence type="ECO:0000313" key="4">
    <source>
        <dbReference type="Proteomes" id="UP000249577"/>
    </source>
</evidence>
<dbReference type="InterPro" id="IPR036866">
    <property type="entry name" value="RibonucZ/Hydroxyglut_hydro"/>
</dbReference>